<keyword evidence="1" id="KW-0732">Signal</keyword>
<feature type="signal peptide" evidence="1">
    <location>
        <begin position="1"/>
        <end position="21"/>
    </location>
</feature>
<sequence length="142" mass="16178">MKWFVLQFLLLLCVVDMPVLGKWKERVYSDAEIPDYVLSELKLKACLKNPTDSECRTFCRAHMECKLDHYCCRASCGNVCIHMDVKGRLRKVLFLLHQVHEAFGLSYHGETDSSFHIQPNLGTLPLHGGPAAPTLHPQAWLV</sequence>
<organism evidence="2">
    <name type="scientific">Castor canadensis</name>
    <name type="common">American beaver</name>
    <dbReference type="NCBI Taxonomy" id="51338"/>
    <lineage>
        <taxon>Eukaryota</taxon>
        <taxon>Metazoa</taxon>
        <taxon>Chordata</taxon>
        <taxon>Craniata</taxon>
        <taxon>Vertebrata</taxon>
        <taxon>Euteleostomi</taxon>
        <taxon>Mammalia</taxon>
        <taxon>Eutheria</taxon>
        <taxon>Euarchontoglires</taxon>
        <taxon>Glires</taxon>
        <taxon>Rodentia</taxon>
        <taxon>Castorimorpha</taxon>
        <taxon>Castoridae</taxon>
        <taxon>Castor</taxon>
    </lineage>
</organism>
<dbReference type="AlphaFoldDB" id="A0A8C0XAQ2"/>
<proteinExistence type="predicted"/>
<feature type="chain" id="PRO_5034761936" evidence="1">
    <location>
        <begin position="22"/>
        <end position="142"/>
    </location>
</feature>
<reference evidence="2" key="1">
    <citation type="submission" date="2023-09" db="UniProtKB">
        <authorList>
            <consortium name="Ensembl"/>
        </authorList>
    </citation>
    <scope>IDENTIFICATION</scope>
</reference>
<evidence type="ECO:0000256" key="1">
    <source>
        <dbReference type="SAM" id="SignalP"/>
    </source>
</evidence>
<name>A0A8C0XAQ2_CASCN</name>
<evidence type="ECO:0000313" key="2">
    <source>
        <dbReference type="Ensembl" id="ENSCCNP00000023365.1"/>
    </source>
</evidence>
<accession>A0A8C0XAQ2</accession>
<dbReference type="Ensembl" id="ENSCCNT00000029850.1">
    <property type="protein sequence ID" value="ENSCCNP00000023365.1"/>
    <property type="gene ID" value="ENSCCNG00000022958.1"/>
</dbReference>
<protein>
    <submittedName>
        <fullName evidence="2">Uncharacterized protein</fullName>
    </submittedName>
</protein>